<organism evidence="3">
    <name type="scientific">Haemonchus placei</name>
    <name type="common">Barber's pole worm</name>
    <dbReference type="NCBI Taxonomy" id="6290"/>
    <lineage>
        <taxon>Eukaryota</taxon>
        <taxon>Metazoa</taxon>
        <taxon>Ecdysozoa</taxon>
        <taxon>Nematoda</taxon>
        <taxon>Chromadorea</taxon>
        <taxon>Rhabditida</taxon>
        <taxon>Rhabditina</taxon>
        <taxon>Rhabditomorpha</taxon>
        <taxon>Strongyloidea</taxon>
        <taxon>Trichostrongylidae</taxon>
        <taxon>Haemonchus</taxon>
    </lineage>
</organism>
<accession>A0A158QKS8</accession>
<dbReference type="AlphaFoldDB" id="A0A158QKS8"/>
<gene>
    <name evidence="1" type="ORF">HPLM_LOCUS5186</name>
</gene>
<protein>
    <submittedName>
        <fullName evidence="1 3">Uncharacterized protein</fullName>
    </submittedName>
</protein>
<dbReference type="OrthoDB" id="5856121at2759"/>
<evidence type="ECO:0000313" key="2">
    <source>
        <dbReference type="Proteomes" id="UP000268014"/>
    </source>
</evidence>
<evidence type="ECO:0000313" key="1">
    <source>
        <dbReference type="EMBL" id="VDO25153.1"/>
    </source>
</evidence>
<sequence>MSAGHYHSLGPSVSARASRFDTSVRDGGSKYRNEARELLNKWTSRERNNGYYSYRFTPRKIYADSSSTSKPMENAAANGYLNKTNEYPHLARSDHGANDSPNRREFARRSATTIDHVTDLQIAQPTALVQGRPPHTLLRLHYPIAEQKPTNQRK</sequence>
<keyword evidence="2" id="KW-1185">Reference proteome</keyword>
<reference evidence="3" key="1">
    <citation type="submission" date="2016-04" db="UniProtKB">
        <authorList>
            <consortium name="WormBaseParasite"/>
        </authorList>
    </citation>
    <scope>IDENTIFICATION</scope>
</reference>
<reference evidence="1 2" key="2">
    <citation type="submission" date="2018-11" db="EMBL/GenBank/DDBJ databases">
        <authorList>
            <consortium name="Pathogen Informatics"/>
        </authorList>
    </citation>
    <scope>NUCLEOTIDE SEQUENCE [LARGE SCALE GENOMIC DNA]</scope>
    <source>
        <strain evidence="1 2">MHpl1</strain>
    </source>
</reference>
<name>A0A158QKS8_HAEPC</name>
<dbReference type="EMBL" id="UZAF01016300">
    <property type="protein sequence ID" value="VDO25153.1"/>
    <property type="molecule type" value="Genomic_DNA"/>
</dbReference>
<dbReference type="Proteomes" id="UP000268014">
    <property type="component" value="Unassembled WGS sequence"/>
</dbReference>
<evidence type="ECO:0000313" key="3">
    <source>
        <dbReference type="WBParaSite" id="HPLM_0000519401-mRNA-1"/>
    </source>
</evidence>
<dbReference type="WBParaSite" id="HPLM_0000519401-mRNA-1">
    <property type="protein sequence ID" value="HPLM_0000519401-mRNA-1"/>
    <property type="gene ID" value="HPLM_0000519401"/>
</dbReference>
<proteinExistence type="predicted"/>